<protein>
    <recommendedName>
        <fullName evidence="3">OmpR/PhoB-type domain-containing protein</fullName>
    </recommendedName>
</protein>
<dbReference type="STRING" id="1801743.A2824_02300"/>
<evidence type="ECO:0000256" key="1">
    <source>
        <dbReference type="ARBA" id="ARBA00023125"/>
    </source>
</evidence>
<reference evidence="4 5" key="1">
    <citation type="journal article" date="2016" name="Nat. Commun.">
        <title>Thousands of microbial genomes shed light on interconnected biogeochemical processes in an aquifer system.</title>
        <authorList>
            <person name="Anantharaman K."/>
            <person name="Brown C.T."/>
            <person name="Hug L.A."/>
            <person name="Sharon I."/>
            <person name="Castelle C.J."/>
            <person name="Probst A.J."/>
            <person name="Thomas B.C."/>
            <person name="Singh A."/>
            <person name="Wilkins M.J."/>
            <person name="Karaoz U."/>
            <person name="Brodie E.L."/>
            <person name="Williams K.H."/>
            <person name="Hubbard S.S."/>
            <person name="Banfield J.F."/>
        </authorList>
    </citation>
    <scope>NUCLEOTIDE SEQUENCE [LARGE SCALE GENOMIC DNA]</scope>
</reference>
<comment type="caution">
    <text evidence="4">The sequence shown here is derived from an EMBL/GenBank/DDBJ whole genome shotgun (WGS) entry which is preliminary data.</text>
</comment>
<evidence type="ECO:0000256" key="2">
    <source>
        <dbReference type="PROSITE-ProRule" id="PRU01091"/>
    </source>
</evidence>
<accession>A0A1F6VIM9</accession>
<dbReference type="GO" id="GO:0003677">
    <property type="term" value="F:DNA binding"/>
    <property type="evidence" value="ECO:0007669"/>
    <property type="project" value="UniProtKB-UniRule"/>
</dbReference>
<name>A0A1F6VIM9_9BACT</name>
<dbReference type="InterPro" id="IPR016032">
    <property type="entry name" value="Sig_transdc_resp-reg_C-effctor"/>
</dbReference>
<dbReference type="GO" id="GO:0000160">
    <property type="term" value="P:phosphorelay signal transduction system"/>
    <property type="evidence" value="ECO:0007669"/>
    <property type="project" value="InterPro"/>
</dbReference>
<dbReference type="EMBL" id="MFTT01000027">
    <property type="protein sequence ID" value="OGI69385.1"/>
    <property type="molecule type" value="Genomic_DNA"/>
</dbReference>
<gene>
    <name evidence="4" type="ORF">A2824_02300</name>
</gene>
<dbReference type="Gene3D" id="1.10.10.10">
    <property type="entry name" value="Winged helix-like DNA-binding domain superfamily/Winged helix DNA-binding domain"/>
    <property type="match status" value="1"/>
</dbReference>
<evidence type="ECO:0000313" key="5">
    <source>
        <dbReference type="Proteomes" id="UP000178059"/>
    </source>
</evidence>
<keyword evidence="1 2" id="KW-0238">DNA-binding</keyword>
<dbReference type="PROSITE" id="PS51755">
    <property type="entry name" value="OMPR_PHOB"/>
    <property type="match status" value="1"/>
</dbReference>
<proteinExistence type="predicted"/>
<evidence type="ECO:0000313" key="4">
    <source>
        <dbReference type="EMBL" id="OGI69385.1"/>
    </source>
</evidence>
<organism evidence="4 5">
    <name type="scientific">Candidatus Nomurabacteria bacterium RIFCSPHIGHO2_01_FULL_42_16</name>
    <dbReference type="NCBI Taxonomy" id="1801743"/>
    <lineage>
        <taxon>Bacteria</taxon>
        <taxon>Candidatus Nomuraibacteriota</taxon>
    </lineage>
</organism>
<dbReference type="InterPro" id="IPR036388">
    <property type="entry name" value="WH-like_DNA-bd_sf"/>
</dbReference>
<dbReference type="SMART" id="SM00862">
    <property type="entry name" value="Trans_reg_C"/>
    <property type="match status" value="1"/>
</dbReference>
<feature type="DNA-binding region" description="OmpR/PhoB-type" evidence="2">
    <location>
        <begin position="350"/>
        <end position="452"/>
    </location>
</feature>
<feature type="domain" description="OmpR/PhoB-type" evidence="3">
    <location>
        <begin position="350"/>
        <end position="452"/>
    </location>
</feature>
<dbReference type="GO" id="GO:0006355">
    <property type="term" value="P:regulation of DNA-templated transcription"/>
    <property type="evidence" value="ECO:0007669"/>
    <property type="project" value="InterPro"/>
</dbReference>
<sequence>MVDSAIETKYPLSFRKKEAKELGEHLKLRHSVELIGTKRIGISDFLRFFLYRRGIVQKYIERRQFHLFISVDLNDLVELEIFPFWILTFKRINDAVQTAAVPEKLKRDVNLLFLDSIQERDTFLTLENIRQALSKIVKAKIIPTIFLIRFDRIVDVCDSQFFSNLESLIDSSGRKLSYVFTSFRRIDEVAGVQFSRNFLHVFQNIIYIKPANSKDTKIVFDAFKKRYKISPKRMFEKKLIDASGGHIQYVHLAIIILEKEMKRKKVSEREILDAISKDERINLQSEEIWESLNKKEQKVLLKVYKDEKISNQEQRDAQYLWETGIVYPRRGETSFIKLRLKSQRGETSYSKYQIFSPLFGNYLDKEIEKEEQGEGGEFTKKEKMLYEHLFKNLSKVCERERIIEAVWPESEELGVSDWTIDRLVARLREKLKIQKSKYQVVTVKTRGFKLTP</sequence>
<dbReference type="InterPro" id="IPR001867">
    <property type="entry name" value="OmpR/PhoB-type_DNA-bd"/>
</dbReference>
<dbReference type="Proteomes" id="UP000178059">
    <property type="component" value="Unassembled WGS sequence"/>
</dbReference>
<dbReference type="SUPFAM" id="SSF46894">
    <property type="entry name" value="C-terminal effector domain of the bipartite response regulators"/>
    <property type="match status" value="1"/>
</dbReference>
<evidence type="ECO:0000259" key="3">
    <source>
        <dbReference type="PROSITE" id="PS51755"/>
    </source>
</evidence>
<dbReference type="Pfam" id="PF00486">
    <property type="entry name" value="Trans_reg_C"/>
    <property type="match status" value="1"/>
</dbReference>
<dbReference type="AlphaFoldDB" id="A0A1F6VIM9"/>